<dbReference type="PROSITE" id="PS50297">
    <property type="entry name" value="ANK_REP_REGION"/>
    <property type="match status" value="1"/>
</dbReference>
<dbReference type="Gene3D" id="1.25.40.20">
    <property type="entry name" value="Ankyrin repeat-containing domain"/>
    <property type="match status" value="1"/>
</dbReference>
<evidence type="ECO:0000256" key="5">
    <source>
        <dbReference type="SAM" id="MobiDB-lite"/>
    </source>
</evidence>
<dbReference type="InterPro" id="IPR036770">
    <property type="entry name" value="Ankyrin_rpt-contain_sf"/>
</dbReference>
<evidence type="ECO:0000256" key="3">
    <source>
        <dbReference type="ARBA" id="ARBA00038122"/>
    </source>
</evidence>
<feature type="non-terminal residue" evidence="6">
    <location>
        <position position="309"/>
    </location>
</feature>
<dbReference type="SMART" id="SM00248">
    <property type="entry name" value="ANK"/>
    <property type="match status" value="1"/>
</dbReference>
<dbReference type="InterPro" id="IPR002110">
    <property type="entry name" value="Ankyrin_rpt"/>
</dbReference>
<evidence type="ECO:0000256" key="2">
    <source>
        <dbReference type="ARBA" id="ARBA00023043"/>
    </source>
</evidence>
<dbReference type="Pfam" id="PF00023">
    <property type="entry name" value="Ank"/>
    <property type="match status" value="1"/>
</dbReference>
<sequence length="309" mass="32254">LSPLSPCTLLPGLRESHPVSTAETERPTQASPPDRAPGSPAPQHQSPPAEPPRPPAPQLQSPPAEPPRPPALQHQGPPDGPPWSPAPQHQGPPDGPPWSPAPQHQGPPDGPPWSPAPQLQGPADGAGRPCEGEEQRGDEKDDRGSSIPEVVITQADERWRAVMETQPGGAEDTGRAVGAASVNTSSDQADGGDPTCSDLQSLQSDNTSLTSNATNSGKSDGEQDCQDDDLRSVTTSSVTSLFPRLQLDPVEREWMRSAAAGDAAALGLLLGQDPTLASKKTALHWAAKQGRLEMAEMMARAGADVNVKS</sequence>
<accession>A0A9Q1HMP8</accession>
<evidence type="ECO:0000313" key="7">
    <source>
        <dbReference type="Proteomes" id="UP001152803"/>
    </source>
</evidence>
<feature type="compositionally biased region" description="Basic and acidic residues" evidence="5">
    <location>
        <begin position="130"/>
        <end position="144"/>
    </location>
</feature>
<dbReference type="PROSITE" id="PS50088">
    <property type="entry name" value="ANK_REPEAT"/>
    <property type="match status" value="1"/>
</dbReference>
<comment type="caution">
    <text evidence="6">The sequence shown here is derived from an EMBL/GenBank/DDBJ whole genome shotgun (WGS) entry which is preliminary data.</text>
</comment>
<dbReference type="EMBL" id="JAFJMO010000017">
    <property type="protein sequence ID" value="KAJ8252542.1"/>
    <property type="molecule type" value="Genomic_DNA"/>
</dbReference>
<evidence type="ECO:0000256" key="4">
    <source>
        <dbReference type="PROSITE-ProRule" id="PRU00023"/>
    </source>
</evidence>
<feature type="non-terminal residue" evidence="6">
    <location>
        <position position="1"/>
    </location>
</feature>
<evidence type="ECO:0000313" key="6">
    <source>
        <dbReference type="EMBL" id="KAJ8252542.1"/>
    </source>
</evidence>
<dbReference type="Proteomes" id="UP001152803">
    <property type="component" value="Unassembled WGS sequence"/>
</dbReference>
<feature type="compositionally biased region" description="Polar residues" evidence="5">
    <location>
        <begin position="197"/>
        <end position="218"/>
    </location>
</feature>
<organism evidence="6 7">
    <name type="scientific">Conger conger</name>
    <name type="common">Conger eel</name>
    <name type="synonym">Muraena conger</name>
    <dbReference type="NCBI Taxonomy" id="82655"/>
    <lineage>
        <taxon>Eukaryota</taxon>
        <taxon>Metazoa</taxon>
        <taxon>Chordata</taxon>
        <taxon>Craniata</taxon>
        <taxon>Vertebrata</taxon>
        <taxon>Euteleostomi</taxon>
        <taxon>Actinopterygii</taxon>
        <taxon>Neopterygii</taxon>
        <taxon>Teleostei</taxon>
        <taxon>Anguilliformes</taxon>
        <taxon>Congridae</taxon>
        <taxon>Conger</taxon>
    </lineage>
</organism>
<name>A0A9Q1HMP8_CONCO</name>
<proteinExistence type="inferred from homology"/>
<dbReference type="SUPFAM" id="SSF48403">
    <property type="entry name" value="Ankyrin repeat"/>
    <property type="match status" value="1"/>
</dbReference>
<protein>
    <submittedName>
        <fullName evidence="6">Uncharacterized protein</fullName>
    </submittedName>
</protein>
<feature type="region of interest" description="Disordered" evidence="5">
    <location>
        <begin position="1"/>
        <end position="233"/>
    </location>
</feature>
<feature type="compositionally biased region" description="Polar residues" evidence="5">
    <location>
        <begin position="18"/>
        <end position="31"/>
    </location>
</feature>
<gene>
    <name evidence="6" type="ORF">COCON_G00218540</name>
</gene>
<dbReference type="PANTHER" id="PTHR14491">
    <property type="entry name" value="SOSONDOWAH, ISOFORM G"/>
    <property type="match status" value="1"/>
</dbReference>
<keyword evidence="7" id="KW-1185">Reference proteome</keyword>
<keyword evidence="2 4" id="KW-0040">ANK repeat</keyword>
<evidence type="ECO:0000256" key="1">
    <source>
        <dbReference type="ARBA" id="ARBA00022737"/>
    </source>
</evidence>
<dbReference type="AlphaFoldDB" id="A0A9Q1HMP8"/>
<feature type="compositionally biased region" description="Pro residues" evidence="5">
    <location>
        <begin position="48"/>
        <end position="57"/>
    </location>
</feature>
<feature type="repeat" description="ANK" evidence="4">
    <location>
        <begin position="278"/>
        <end position="309"/>
    </location>
</feature>
<dbReference type="PANTHER" id="PTHR14491:SF9">
    <property type="entry name" value="ANKYRIN REPEAT DOMAIN-CONTAINING PROTEIN SOWAHB-LIKE"/>
    <property type="match status" value="1"/>
</dbReference>
<dbReference type="OrthoDB" id="60433at2759"/>
<comment type="similarity">
    <text evidence="3">Belongs to the SOWAH family.</text>
</comment>
<keyword evidence="1" id="KW-0677">Repeat</keyword>
<reference evidence="6" key="1">
    <citation type="journal article" date="2023" name="Science">
        <title>Genome structures resolve the early diversification of teleost fishes.</title>
        <authorList>
            <person name="Parey E."/>
            <person name="Louis A."/>
            <person name="Montfort J."/>
            <person name="Bouchez O."/>
            <person name="Roques C."/>
            <person name="Iampietro C."/>
            <person name="Lluch J."/>
            <person name="Castinel A."/>
            <person name="Donnadieu C."/>
            <person name="Desvignes T."/>
            <person name="Floi Bucao C."/>
            <person name="Jouanno E."/>
            <person name="Wen M."/>
            <person name="Mejri S."/>
            <person name="Dirks R."/>
            <person name="Jansen H."/>
            <person name="Henkel C."/>
            <person name="Chen W.J."/>
            <person name="Zahm M."/>
            <person name="Cabau C."/>
            <person name="Klopp C."/>
            <person name="Thompson A.W."/>
            <person name="Robinson-Rechavi M."/>
            <person name="Braasch I."/>
            <person name="Lecointre G."/>
            <person name="Bobe J."/>
            <person name="Postlethwait J.H."/>
            <person name="Berthelot C."/>
            <person name="Roest Crollius H."/>
            <person name="Guiguen Y."/>
        </authorList>
    </citation>
    <scope>NUCLEOTIDE SEQUENCE</scope>
    <source>
        <strain evidence="6">Concon-B</strain>
    </source>
</reference>